<organism evidence="1 2">
    <name type="scientific">Penicillium canescens</name>
    <dbReference type="NCBI Taxonomy" id="5083"/>
    <lineage>
        <taxon>Eukaryota</taxon>
        <taxon>Fungi</taxon>
        <taxon>Dikarya</taxon>
        <taxon>Ascomycota</taxon>
        <taxon>Pezizomycotina</taxon>
        <taxon>Eurotiomycetes</taxon>
        <taxon>Eurotiomycetidae</taxon>
        <taxon>Eurotiales</taxon>
        <taxon>Aspergillaceae</taxon>
        <taxon>Penicillium</taxon>
    </lineage>
</organism>
<comment type="caution">
    <text evidence="1">The sequence shown here is derived from an EMBL/GenBank/DDBJ whole genome shotgun (WGS) entry which is preliminary data.</text>
</comment>
<evidence type="ECO:0000313" key="1">
    <source>
        <dbReference type="EMBL" id="KAJ6044146.1"/>
    </source>
</evidence>
<name>A0AAD6IDZ0_PENCN</name>
<dbReference type="Proteomes" id="UP001219568">
    <property type="component" value="Unassembled WGS sequence"/>
</dbReference>
<protein>
    <submittedName>
        <fullName evidence="1">Short-chain dehydrogenase/reductase SDR</fullName>
    </submittedName>
</protein>
<keyword evidence="2" id="KW-1185">Reference proteome</keyword>
<gene>
    <name evidence="1" type="ORF">N7460_005501</name>
</gene>
<dbReference type="AlphaFoldDB" id="A0AAD6IDZ0"/>
<sequence length="237" mass="26871">MPPRAKLRLASLPASAKILMVEVWELDLNSYASVKRSNIQIDFALLNAGVANFNFTVKRSPLLPMLSQQTADNPNHSRPVISIVGSETAAWAKFKEAQEGIPLITVLDDRTHFDMGDRYYISKLLYRLFFLEPFHTHRSSAQRSQGTILNLVNPEVWDSLNSWPMRVLPEYLILLKQDRPSALLLSGYYTILLRPLQGKWLLRGPGYETGRCDCATEGRGSPQLWDLIFGIPQIFVV</sequence>
<reference evidence="1" key="1">
    <citation type="journal article" date="2023" name="IMA Fungus">
        <title>Comparative genomic study of the Penicillium genus elucidates a diverse pangenome and 15 lateral gene transfer events.</title>
        <authorList>
            <person name="Petersen C."/>
            <person name="Sorensen T."/>
            <person name="Nielsen M.R."/>
            <person name="Sondergaard T.E."/>
            <person name="Sorensen J.L."/>
            <person name="Fitzpatrick D.A."/>
            <person name="Frisvad J.C."/>
            <person name="Nielsen K.L."/>
        </authorList>
    </citation>
    <scope>NUCLEOTIDE SEQUENCE</scope>
    <source>
        <strain evidence="1">IBT 15450</strain>
    </source>
</reference>
<reference evidence="1" key="2">
    <citation type="submission" date="2023-01" db="EMBL/GenBank/DDBJ databases">
        <authorList>
            <person name="Petersen C."/>
        </authorList>
    </citation>
    <scope>NUCLEOTIDE SEQUENCE</scope>
    <source>
        <strain evidence="1">IBT 15450</strain>
    </source>
</reference>
<evidence type="ECO:0000313" key="2">
    <source>
        <dbReference type="Proteomes" id="UP001219568"/>
    </source>
</evidence>
<dbReference type="EMBL" id="JAQJZL010000004">
    <property type="protein sequence ID" value="KAJ6044146.1"/>
    <property type="molecule type" value="Genomic_DNA"/>
</dbReference>
<proteinExistence type="predicted"/>
<accession>A0AAD6IDZ0</accession>